<dbReference type="GO" id="GO:0072583">
    <property type="term" value="P:clathrin-dependent endocytosis"/>
    <property type="evidence" value="ECO:0000318"/>
    <property type="project" value="GO_Central"/>
</dbReference>
<dbReference type="GO" id="GO:0030136">
    <property type="term" value="C:clathrin-coated vesicle"/>
    <property type="evidence" value="ECO:0000318"/>
    <property type="project" value="GO_Central"/>
</dbReference>
<dbReference type="PANTHER" id="PTHR22951:SF5">
    <property type="entry name" value="PHOSPHATIDYLINOSITOL-BINDING CLATHRIN ASSEMBLY PROTEIN LAP"/>
    <property type="match status" value="1"/>
</dbReference>
<dbReference type="SMART" id="SM00273">
    <property type="entry name" value="ENTH"/>
    <property type="match status" value="1"/>
</dbReference>
<dbReference type="RefSeq" id="XP_001750213.1">
    <property type="nucleotide sequence ID" value="XM_001750161.1"/>
</dbReference>
<sequence>MVRSVSHDLVVAALLLLSFRSDVPPNDIVDALIKRASSTTNWIVVAKTLLVIHHLLRDGHERTSNCFVTRATHLELDDFHDTKAPFGEAFSLMVRFYAKYIRAKLQAQQKMGYDVCHARTGNKTSFYHTDKTDALPGTVQTLQTLTEALLDILRASRGIEGRTPIPAPVPQSQLLQDVILQEVFRLCFNDSMRLFVCQNDAMLNVLERFFKMSKTEAAAHLALYERFAQQCIDIDQLAYLCHQSGLQDQRDIPALAEAPTSLLPALRQFVEQYGTKTASERQAMTQAAHGEMTAHSTTMSHMDSRVRIEMSEEETEA</sequence>
<evidence type="ECO:0000259" key="2">
    <source>
        <dbReference type="PROSITE" id="PS50942"/>
    </source>
</evidence>
<evidence type="ECO:0000313" key="3">
    <source>
        <dbReference type="EMBL" id="EDQ85043.1"/>
    </source>
</evidence>
<dbReference type="PROSITE" id="PS50942">
    <property type="entry name" value="ENTH"/>
    <property type="match status" value="1"/>
</dbReference>
<keyword evidence="4" id="KW-1185">Reference proteome</keyword>
<dbReference type="Proteomes" id="UP000001357">
    <property type="component" value="Unassembled WGS sequence"/>
</dbReference>
<gene>
    <name evidence="3" type="ORF">MONBRDRAFT_29699</name>
</gene>
<organism evidence="3 4">
    <name type="scientific">Monosiga brevicollis</name>
    <name type="common">Choanoflagellate</name>
    <dbReference type="NCBI Taxonomy" id="81824"/>
    <lineage>
        <taxon>Eukaryota</taxon>
        <taxon>Choanoflagellata</taxon>
        <taxon>Craspedida</taxon>
        <taxon>Salpingoecidae</taxon>
        <taxon>Monosiga</taxon>
    </lineage>
</organism>
<dbReference type="InterPro" id="IPR008942">
    <property type="entry name" value="ENTH_VHS"/>
</dbReference>
<dbReference type="EMBL" id="CH991578">
    <property type="protein sequence ID" value="EDQ85043.1"/>
    <property type="molecule type" value="Genomic_DNA"/>
</dbReference>
<name>A9VBV6_MONBE</name>
<evidence type="ECO:0000256" key="1">
    <source>
        <dbReference type="SAM" id="SignalP"/>
    </source>
</evidence>
<reference evidence="3 4" key="1">
    <citation type="journal article" date="2008" name="Nature">
        <title>The genome of the choanoflagellate Monosiga brevicollis and the origin of metazoans.</title>
        <authorList>
            <consortium name="JGI Sequencing"/>
            <person name="King N."/>
            <person name="Westbrook M.J."/>
            <person name="Young S.L."/>
            <person name="Kuo A."/>
            <person name="Abedin M."/>
            <person name="Chapman J."/>
            <person name="Fairclough S."/>
            <person name="Hellsten U."/>
            <person name="Isogai Y."/>
            <person name="Letunic I."/>
            <person name="Marr M."/>
            <person name="Pincus D."/>
            <person name="Putnam N."/>
            <person name="Rokas A."/>
            <person name="Wright K.J."/>
            <person name="Zuzow R."/>
            <person name="Dirks W."/>
            <person name="Good M."/>
            <person name="Goodstein D."/>
            <person name="Lemons D."/>
            <person name="Li W."/>
            <person name="Lyons J.B."/>
            <person name="Morris A."/>
            <person name="Nichols S."/>
            <person name="Richter D.J."/>
            <person name="Salamov A."/>
            <person name="Bork P."/>
            <person name="Lim W.A."/>
            <person name="Manning G."/>
            <person name="Miller W.T."/>
            <person name="McGinnis W."/>
            <person name="Shapiro H."/>
            <person name="Tjian R."/>
            <person name="Grigoriev I.V."/>
            <person name="Rokhsar D."/>
        </authorList>
    </citation>
    <scope>NUCLEOTIDE SEQUENCE [LARGE SCALE GENOMIC DNA]</scope>
    <source>
        <strain evidence="4">MX1 / ATCC 50154</strain>
    </source>
</reference>
<dbReference type="GO" id="GO:0048268">
    <property type="term" value="P:clathrin coat assembly"/>
    <property type="evidence" value="ECO:0007669"/>
    <property type="project" value="InterPro"/>
</dbReference>
<dbReference type="InterPro" id="IPR013809">
    <property type="entry name" value="ENTH"/>
</dbReference>
<dbReference type="Gene3D" id="1.25.40.90">
    <property type="match status" value="1"/>
</dbReference>
<dbReference type="eggNOG" id="KOG0251">
    <property type="taxonomic scope" value="Eukaryota"/>
</dbReference>
<accession>A9VBV6</accession>
<dbReference type="GO" id="GO:0006900">
    <property type="term" value="P:vesicle budding from membrane"/>
    <property type="evidence" value="ECO:0000318"/>
    <property type="project" value="GO_Central"/>
</dbReference>
<dbReference type="InterPro" id="IPR014712">
    <property type="entry name" value="ANTH_dom_sf"/>
</dbReference>
<dbReference type="KEGG" id="mbr:MONBRDRAFT_29699"/>
<dbReference type="InterPro" id="IPR045192">
    <property type="entry name" value="AP180-like"/>
</dbReference>
<dbReference type="SUPFAM" id="SSF48464">
    <property type="entry name" value="ENTH/VHS domain"/>
    <property type="match status" value="1"/>
</dbReference>
<protein>
    <recommendedName>
        <fullName evidence="2">ENTH domain-containing protein</fullName>
    </recommendedName>
</protein>
<dbReference type="OMA" id="SSTTNWI"/>
<dbReference type="AlphaFoldDB" id="A9VBV6"/>
<dbReference type="GeneID" id="5895424"/>
<dbReference type="Gene3D" id="1.20.58.150">
    <property type="entry name" value="ANTH domain"/>
    <property type="match status" value="1"/>
</dbReference>
<feature type="domain" description="ENTH" evidence="2">
    <location>
        <begin position="1"/>
        <end position="115"/>
    </location>
</feature>
<dbReference type="InParanoid" id="A9VBV6"/>
<dbReference type="Pfam" id="PF07651">
    <property type="entry name" value="ANTH"/>
    <property type="match status" value="1"/>
</dbReference>
<keyword evidence="1" id="KW-0732">Signal</keyword>
<dbReference type="GO" id="GO:0005545">
    <property type="term" value="F:1-phosphatidylinositol binding"/>
    <property type="evidence" value="ECO:0000318"/>
    <property type="project" value="GO_Central"/>
</dbReference>
<dbReference type="InterPro" id="IPR011417">
    <property type="entry name" value="ANTH_dom"/>
</dbReference>
<dbReference type="GO" id="GO:0000149">
    <property type="term" value="F:SNARE binding"/>
    <property type="evidence" value="ECO:0000318"/>
    <property type="project" value="GO_Central"/>
</dbReference>
<dbReference type="STRING" id="81824.A9VBV6"/>
<dbReference type="PANTHER" id="PTHR22951">
    <property type="entry name" value="CLATHRIN ASSEMBLY PROTEIN"/>
    <property type="match status" value="1"/>
</dbReference>
<dbReference type="SUPFAM" id="SSF89009">
    <property type="entry name" value="GAT-like domain"/>
    <property type="match status" value="1"/>
</dbReference>
<feature type="signal peptide" evidence="1">
    <location>
        <begin position="1"/>
        <end position="25"/>
    </location>
</feature>
<feature type="chain" id="PRO_5002745514" description="ENTH domain-containing protein" evidence="1">
    <location>
        <begin position="26"/>
        <end position="317"/>
    </location>
</feature>
<proteinExistence type="predicted"/>
<dbReference type="GO" id="GO:0005905">
    <property type="term" value="C:clathrin-coated pit"/>
    <property type="evidence" value="ECO:0000318"/>
    <property type="project" value="GO_Central"/>
</dbReference>
<dbReference type="GO" id="GO:0005546">
    <property type="term" value="F:phosphatidylinositol-4,5-bisphosphate binding"/>
    <property type="evidence" value="ECO:0000318"/>
    <property type="project" value="GO_Central"/>
</dbReference>
<evidence type="ECO:0000313" key="4">
    <source>
        <dbReference type="Proteomes" id="UP000001357"/>
    </source>
</evidence>
<dbReference type="GO" id="GO:0032050">
    <property type="term" value="F:clathrin heavy chain binding"/>
    <property type="evidence" value="ECO:0000318"/>
    <property type="project" value="GO_Central"/>
</dbReference>